<proteinExistence type="predicted"/>
<dbReference type="GO" id="GO:0030151">
    <property type="term" value="F:molybdenum ion binding"/>
    <property type="evidence" value="ECO:0007669"/>
    <property type="project" value="InterPro"/>
</dbReference>
<dbReference type="PANTHER" id="PTHR14237:SF19">
    <property type="entry name" value="MITOCHONDRIAL AMIDOXIME REDUCING COMPONENT 1"/>
    <property type="match status" value="1"/>
</dbReference>
<keyword evidence="1" id="KW-1133">Transmembrane helix</keyword>
<dbReference type="Proteomes" id="UP000653454">
    <property type="component" value="Unassembled WGS sequence"/>
</dbReference>
<keyword evidence="4" id="KW-1185">Reference proteome</keyword>
<reference evidence="3" key="1">
    <citation type="submission" date="2020-11" db="EMBL/GenBank/DDBJ databases">
        <authorList>
            <person name="Whiteford S."/>
        </authorList>
    </citation>
    <scope>NUCLEOTIDE SEQUENCE</scope>
</reference>
<dbReference type="InterPro" id="IPR005302">
    <property type="entry name" value="MoCF_Sase_C"/>
</dbReference>
<dbReference type="SUPFAM" id="SSF50800">
    <property type="entry name" value="PK beta-barrel domain-like"/>
    <property type="match status" value="1"/>
</dbReference>
<feature type="transmembrane region" description="Helical" evidence="1">
    <location>
        <begin position="6"/>
        <end position="29"/>
    </location>
</feature>
<dbReference type="GO" id="GO:0030170">
    <property type="term" value="F:pyridoxal phosphate binding"/>
    <property type="evidence" value="ECO:0007669"/>
    <property type="project" value="InterPro"/>
</dbReference>
<dbReference type="InterPro" id="IPR005303">
    <property type="entry name" value="MOCOS_middle"/>
</dbReference>
<accession>A0A8S4G6Q1</accession>
<evidence type="ECO:0000259" key="2">
    <source>
        <dbReference type="PROSITE" id="PS51340"/>
    </source>
</evidence>
<dbReference type="PANTHER" id="PTHR14237">
    <property type="entry name" value="MOLYBDOPTERIN COFACTOR SULFURASE MOSC"/>
    <property type="match status" value="1"/>
</dbReference>
<organism evidence="3 4">
    <name type="scientific">Plutella xylostella</name>
    <name type="common">Diamondback moth</name>
    <name type="synonym">Plutella maculipennis</name>
    <dbReference type="NCBI Taxonomy" id="51655"/>
    <lineage>
        <taxon>Eukaryota</taxon>
        <taxon>Metazoa</taxon>
        <taxon>Ecdysozoa</taxon>
        <taxon>Arthropoda</taxon>
        <taxon>Hexapoda</taxon>
        <taxon>Insecta</taxon>
        <taxon>Pterygota</taxon>
        <taxon>Neoptera</taxon>
        <taxon>Endopterygota</taxon>
        <taxon>Lepidoptera</taxon>
        <taxon>Glossata</taxon>
        <taxon>Ditrysia</taxon>
        <taxon>Yponomeutoidea</taxon>
        <taxon>Plutellidae</taxon>
        <taxon>Plutella</taxon>
    </lineage>
</organism>
<feature type="domain" description="MOSC" evidence="2">
    <location>
        <begin position="179"/>
        <end position="333"/>
    </location>
</feature>
<evidence type="ECO:0000313" key="3">
    <source>
        <dbReference type="EMBL" id="CAG9136326.1"/>
    </source>
</evidence>
<dbReference type="Pfam" id="PF03473">
    <property type="entry name" value="MOSC"/>
    <property type="match status" value="1"/>
</dbReference>
<gene>
    <name evidence="3" type="ORF">PLXY2_LOCUS14569</name>
</gene>
<sequence length="333" mass="38034">MTPNPSLTTVAVASAAGLLGTAYVTYFLYQRQRRKLPDTWTRVGTLSDIIVYPIKSCGPIRLETAECTILGLKDAWLQDRALMVVDKDNNFVTARIYSELYMVQPIVHGSVLTLKHKDMEDIRVNLAEVVALKKPEKATVWGITVPVRDCGWEVSEWFSRLLAQKTHEFKLMYYASENCRSVGTEKFRKYYKYTKNDCGAFPDDTSYNLVNDASVQDLNQRLEKPITYDSFRPNFVLKGAKPYEEDKWKFVKIGQHVFEIKQPCTRCVMTTMDPETGVRHPDAEPLKTLRSYRLVENPEERHFAGTSPKMGLQMTLRSQPGGHVSLNDDVFVA</sequence>
<keyword evidence="1" id="KW-0812">Transmembrane</keyword>
<dbReference type="GO" id="GO:0003824">
    <property type="term" value="F:catalytic activity"/>
    <property type="evidence" value="ECO:0007669"/>
    <property type="project" value="InterPro"/>
</dbReference>
<dbReference type="Pfam" id="PF03476">
    <property type="entry name" value="MOSC_N"/>
    <property type="match status" value="1"/>
</dbReference>
<keyword evidence="1" id="KW-0472">Membrane</keyword>
<name>A0A8S4G6Q1_PLUXY</name>
<dbReference type="PROSITE" id="PS51340">
    <property type="entry name" value="MOSC"/>
    <property type="match status" value="1"/>
</dbReference>
<dbReference type="SUPFAM" id="SSF141673">
    <property type="entry name" value="MOSC N-terminal domain-like"/>
    <property type="match status" value="1"/>
</dbReference>
<evidence type="ECO:0000313" key="4">
    <source>
        <dbReference type="Proteomes" id="UP000653454"/>
    </source>
</evidence>
<evidence type="ECO:0000256" key="1">
    <source>
        <dbReference type="SAM" id="Phobius"/>
    </source>
</evidence>
<dbReference type="InterPro" id="IPR011037">
    <property type="entry name" value="Pyrv_Knase-like_insert_dom_sf"/>
</dbReference>
<comment type="caution">
    <text evidence="3">The sequence shown here is derived from an EMBL/GenBank/DDBJ whole genome shotgun (WGS) entry which is preliminary data.</text>
</comment>
<dbReference type="AlphaFoldDB" id="A0A8S4G6Q1"/>
<dbReference type="EMBL" id="CAJHNJ030000135">
    <property type="protein sequence ID" value="CAG9136326.1"/>
    <property type="molecule type" value="Genomic_DNA"/>
</dbReference>
<protein>
    <submittedName>
        <fullName evidence="3">(diamondback moth) hypothetical protein</fullName>
    </submittedName>
</protein>